<dbReference type="InterPro" id="IPR010730">
    <property type="entry name" value="HET"/>
</dbReference>
<proteinExistence type="predicted"/>
<gene>
    <name evidence="2" type="ORF">RHO25_001645</name>
</gene>
<evidence type="ECO:0000259" key="1">
    <source>
        <dbReference type="Pfam" id="PF06985"/>
    </source>
</evidence>
<dbReference type="EMBL" id="CP134184">
    <property type="protein sequence ID" value="WPA97037.1"/>
    <property type="molecule type" value="Genomic_DNA"/>
</dbReference>
<dbReference type="GeneID" id="90643755"/>
<dbReference type="Pfam" id="PF06985">
    <property type="entry name" value="HET"/>
    <property type="match status" value="1"/>
</dbReference>
<accession>A0ABZ0NBX7</accession>
<dbReference type="InterPro" id="IPR052895">
    <property type="entry name" value="HetReg/Transcr_Mod"/>
</dbReference>
<sequence>MFNCVYILICVNTHDYGWNRPRQPSSTMAQDTSSHADLIAKMYHEVTIDAAKDIRLLDLLPGSWDSELQGTLRVSNLPETARERFKFDYTFIDLLEELLHLSGNSEQVSGCEEAKHEALLYVWGNSTKGRTIRINQHYVLPITDNLFDALRRLRYMHASRTLWVDALCIQQYKISEMSQQVARKGDIYHGAEMVNVWLGESSRATNRHLMGSTSLA</sequence>
<dbReference type="Proteomes" id="UP001302367">
    <property type="component" value="Chromosome 1"/>
</dbReference>
<organism evidence="2 3">
    <name type="scientific">Cercospora beticola</name>
    <name type="common">Sugarbeet leaf spot fungus</name>
    <dbReference type="NCBI Taxonomy" id="122368"/>
    <lineage>
        <taxon>Eukaryota</taxon>
        <taxon>Fungi</taxon>
        <taxon>Dikarya</taxon>
        <taxon>Ascomycota</taxon>
        <taxon>Pezizomycotina</taxon>
        <taxon>Dothideomycetes</taxon>
        <taxon>Dothideomycetidae</taxon>
        <taxon>Mycosphaerellales</taxon>
        <taxon>Mycosphaerellaceae</taxon>
        <taxon>Cercospora</taxon>
    </lineage>
</organism>
<evidence type="ECO:0000313" key="3">
    <source>
        <dbReference type="Proteomes" id="UP001302367"/>
    </source>
</evidence>
<keyword evidence="3" id="KW-1185">Reference proteome</keyword>
<name>A0ABZ0NBX7_CERBT</name>
<feature type="domain" description="Heterokaryon incompatibility" evidence="1">
    <location>
        <begin position="117"/>
        <end position="205"/>
    </location>
</feature>
<evidence type="ECO:0000313" key="2">
    <source>
        <dbReference type="EMBL" id="WPA97037.1"/>
    </source>
</evidence>
<dbReference type="RefSeq" id="XP_065458203.1">
    <property type="nucleotide sequence ID" value="XM_065602131.1"/>
</dbReference>
<protein>
    <recommendedName>
        <fullName evidence="1">Heterokaryon incompatibility domain-containing protein</fullName>
    </recommendedName>
</protein>
<dbReference type="PANTHER" id="PTHR24148">
    <property type="entry name" value="ANKYRIN REPEAT DOMAIN-CONTAINING PROTEIN 39 HOMOLOG-RELATED"/>
    <property type="match status" value="1"/>
</dbReference>
<reference evidence="2 3" key="1">
    <citation type="submission" date="2023-09" db="EMBL/GenBank/DDBJ databases">
        <title>Complete-Gapless Cercospora beticola genome.</title>
        <authorList>
            <person name="Wyatt N.A."/>
            <person name="Spanner R.E."/>
            <person name="Bolton M.D."/>
        </authorList>
    </citation>
    <scope>NUCLEOTIDE SEQUENCE [LARGE SCALE GENOMIC DNA]</scope>
    <source>
        <strain evidence="2">Cb09-40</strain>
    </source>
</reference>
<dbReference type="PANTHER" id="PTHR24148:SF73">
    <property type="entry name" value="HET DOMAIN PROTEIN (AFU_ORTHOLOGUE AFUA_8G01020)"/>
    <property type="match status" value="1"/>
</dbReference>